<name>A0ABN9XGF1_9DINO</name>
<organism evidence="2 3">
    <name type="scientific">Prorocentrum cordatum</name>
    <dbReference type="NCBI Taxonomy" id="2364126"/>
    <lineage>
        <taxon>Eukaryota</taxon>
        <taxon>Sar</taxon>
        <taxon>Alveolata</taxon>
        <taxon>Dinophyceae</taxon>
        <taxon>Prorocentrales</taxon>
        <taxon>Prorocentraceae</taxon>
        <taxon>Prorocentrum</taxon>
    </lineage>
</organism>
<evidence type="ECO:0000313" key="3">
    <source>
        <dbReference type="Proteomes" id="UP001189429"/>
    </source>
</evidence>
<reference evidence="2" key="1">
    <citation type="submission" date="2023-10" db="EMBL/GenBank/DDBJ databases">
        <authorList>
            <person name="Chen Y."/>
            <person name="Shah S."/>
            <person name="Dougan E. K."/>
            <person name="Thang M."/>
            <person name="Chan C."/>
        </authorList>
    </citation>
    <scope>NUCLEOTIDE SEQUENCE [LARGE SCALE GENOMIC DNA]</scope>
</reference>
<sequence length="184" mass="18994">MMRSTTTPEPPPLLSGSGILANLPRIAAQGDEYEAAMEAEFGGRTGSLAPAPPNPLDGSGSKPPAAARHGAAPKASADGSALPADGGAASIAAPRPKSPPALCPALKAPPICQHRAWTKAPQPEARFAPVLCSGLVDAHGPGPRRFRLPIAGWCRPTCQRRGPELPMALMTEGAGREWHQRALE</sequence>
<evidence type="ECO:0000256" key="1">
    <source>
        <dbReference type="SAM" id="MobiDB-lite"/>
    </source>
</evidence>
<evidence type="ECO:0000313" key="2">
    <source>
        <dbReference type="EMBL" id="CAK0898760.1"/>
    </source>
</evidence>
<dbReference type="Proteomes" id="UP001189429">
    <property type="component" value="Unassembled WGS sequence"/>
</dbReference>
<proteinExistence type="predicted"/>
<protein>
    <submittedName>
        <fullName evidence="2">Uncharacterized protein</fullName>
    </submittedName>
</protein>
<keyword evidence="3" id="KW-1185">Reference proteome</keyword>
<feature type="region of interest" description="Disordered" evidence="1">
    <location>
        <begin position="34"/>
        <end position="102"/>
    </location>
</feature>
<feature type="compositionally biased region" description="Low complexity" evidence="1">
    <location>
        <begin position="63"/>
        <end position="77"/>
    </location>
</feature>
<comment type="caution">
    <text evidence="2">The sequence shown here is derived from an EMBL/GenBank/DDBJ whole genome shotgun (WGS) entry which is preliminary data.</text>
</comment>
<gene>
    <name evidence="2" type="ORF">PCOR1329_LOCUS76476</name>
</gene>
<accession>A0ABN9XGF1</accession>
<dbReference type="EMBL" id="CAUYUJ010020504">
    <property type="protein sequence ID" value="CAK0898760.1"/>
    <property type="molecule type" value="Genomic_DNA"/>
</dbReference>